<feature type="region of interest" description="Disordered" evidence="1">
    <location>
        <begin position="1"/>
        <end position="103"/>
    </location>
</feature>
<feature type="domain" description="TTF-type" evidence="2">
    <location>
        <begin position="156"/>
        <end position="240"/>
    </location>
</feature>
<dbReference type="InterPro" id="IPR012337">
    <property type="entry name" value="RNaseH-like_sf"/>
</dbReference>
<organism evidence="3 4">
    <name type="scientific">Huso huso</name>
    <name type="common">Beluga</name>
    <name type="synonym">Acipenser huso</name>
    <dbReference type="NCBI Taxonomy" id="61971"/>
    <lineage>
        <taxon>Eukaryota</taxon>
        <taxon>Metazoa</taxon>
        <taxon>Chordata</taxon>
        <taxon>Craniata</taxon>
        <taxon>Vertebrata</taxon>
        <taxon>Euteleostomi</taxon>
        <taxon>Actinopterygii</taxon>
        <taxon>Chondrostei</taxon>
        <taxon>Acipenseriformes</taxon>
        <taxon>Acipenseridae</taxon>
        <taxon>Huso</taxon>
    </lineage>
</organism>
<evidence type="ECO:0000313" key="3">
    <source>
        <dbReference type="EMBL" id="KAK6494067.1"/>
    </source>
</evidence>
<dbReference type="PANTHER" id="PTHR45749:SF35">
    <property type="entry name" value="AC-LIKE TRANSPOSASE-RELATED"/>
    <property type="match status" value="1"/>
</dbReference>
<evidence type="ECO:0000256" key="1">
    <source>
        <dbReference type="SAM" id="MobiDB-lite"/>
    </source>
</evidence>
<dbReference type="Pfam" id="PF14291">
    <property type="entry name" value="DUF4371"/>
    <property type="match status" value="1"/>
</dbReference>
<accession>A0ABR1AAF1</accession>
<reference evidence="3 4" key="1">
    <citation type="submission" date="2021-05" db="EMBL/GenBank/DDBJ databases">
        <authorList>
            <person name="Zahm M."/>
            <person name="Klopp C."/>
            <person name="Cabau C."/>
            <person name="Kuhl H."/>
            <person name="Suciu R."/>
            <person name="Ciorpac M."/>
            <person name="Holostenco D."/>
            <person name="Gessner J."/>
            <person name="Wuertz S."/>
            <person name="Hohne C."/>
            <person name="Stock M."/>
            <person name="Gislard M."/>
            <person name="Lluch J."/>
            <person name="Milhes M."/>
            <person name="Lampietro C."/>
            <person name="Lopez Roques C."/>
            <person name="Donnadieu C."/>
            <person name="Du K."/>
            <person name="Schartl M."/>
            <person name="Guiguen Y."/>
        </authorList>
    </citation>
    <scope>NUCLEOTIDE SEQUENCE [LARGE SCALE GENOMIC DNA]</scope>
    <source>
        <strain evidence="3">Hh-F2</strain>
        <tissue evidence="3">Blood</tissue>
    </source>
</reference>
<feature type="compositionally biased region" description="Polar residues" evidence="1">
    <location>
        <begin position="21"/>
        <end position="33"/>
    </location>
</feature>
<protein>
    <submittedName>
        <fullName evidence="3">Zinc finger MYM-type protein 1-like isoform X1</fullName>
    </submittedName>
</protein>
<dbReference type="SUPFAM" id="SSF53098">
    <property type="entry name" value="Ribonuclease H-like"/>
    <property type="match status" value="1"/>
</dbReference>
<gene>
    <name evidence="3" type="ORF">HHUSO_G516</name>
</gene>
<dbReference type="Pfam" id="PF05699">
    <property type="entry name" value="Dimer_Tnp_hAT"/>
    <property type="match status" value="1"/>
</dbReference>
<dbReference type="InterPro" id="IPR006580">
    <property type="entry name" value="Znf_TTF"/>
</dbReference>
<dbReference type="EMBL" id="JAHFZB010000001">
    <property type="protein sequence ID" value="KAK6494067.1"/>
    <property type="molecule type" value="Genomic_DNA"/>
</dbReference>
<dbReference type="InterPro" id="IPR008906">
    <property type="entry name" value="HATC_C_dom"/>
</dbReference>
<dbReference type="SMART" id="SM00597">
    <property type="entry name" value="ZnF_TTF"/>
    <property type="match status" value="1"/>
</dbReference>
<feature type="compositionally biased region" description="Low complexity" evidence="1">
    <location>
        <begin position="55"/>
        <end position="67"/>
    </location>
</feature>
<keyword evidence="4" id="KW-1185">Reference proteome</keyword>
<sequence length="881" mass="100184">MKRTYPSGAQKRKKIKESKTQQESLQKLTSFFKSKTAKESSDEEEVRNVCPPRDATTSACCSSTISTDLPDNVTATSSEEAAPSAAELAEASPESSQQHDPVVSETVILSDDPALWPDKLTDQNKCQLIIRGPVQIKDFDLPQNDDNIPRRFTEENYQKKMKNGEKIHRKWLVYSVSSDSVFCFCCKLFEIGTRYALSSSGFRSWINLHSHLKEHEKGKSHRANMQSWRELDERLKSGKTIDSASQELQALEVQHWRAVLSRIIAIVCHLAECNQALRGHSEKIFEPHNGNFLGQTELMAQFDPIMSEHLRRIDKKEIKDHYLSNTIQNELIALVGQKTCDAIVQKVKEAKYFSVIMDCTPDISHTEQLSLVLRIVNCESAVGASISEHFVGFISVDDTTGKGLCNTLLEQLNHLKLNIADCRGQSYDNGSNMMGHKQGVQKRVLELNNKAMCVPCSSHTLNLVVADAAKSSVLSVSFFSNLQRLYNLFSSSVQRWSILQNHVKLTVKSLSTTRWECRIDSVKALRYQMPEVVEALTALSEQATEKKDGETLSSSQSLCKELTTWRFILCVVIWYNVLYQVNRVSKLLQSPSVSIETVKRETDGVKQFLQEYRDGGLASTQIDAREIAEKMQIDMTFPVERQRRTTRQFLYEGTEETQFTPEQRFKKDFFLPLVDMALNSVSERFTQVDPFFSLFGFLYSADNMKKAVQQDTLEESCRNLEQTLRDIDSQDLVLEVRAALIAFSGHISSPAEMLDYIYKENLLELYGNLSIALRLLLTLPVTVASGERSFSSLKLIKTYLRSTMSQERLNGLAMISIEQRVRRSLNMEDIIKAFAEVKARMVRFCLQQELLEGKKMSFTLLFNLHENTLVQVHCRFCSPPL</sequence>
<proteinExistence type="predicted"/>
<comment type="caution">
    <text evidence="3">The sequence shown here is derived from an EMBL/GenBank/DDBJ whole genome shotgun (WGS) entry which is preliminary data.</text>
</comment>
<evidence type="ECO:0000313" key="4">
    <source>
        <dbReference type="Proteomes" id="UP001369086"/>
    </source>
</evidence>
<dbReference type="PANTHER" id="PTHR45749">
    <property type="match status" value="1"/>
</dbReference>
<feature type="compositionally biased region" description="Low complexity" evidence="1">
    <location>
        <begin position="77"/>
        <end position="96"/>
    </location>
</feature>
<dbReference type="InterPro" id="IPR025398">
    <property type="entry name" value="DUF4371"/>
</dbReference>
<dbReference type="Proteomes" id="UP001369086">
    <property type="component" value="Unassembled WGS sequence"/>
</dbReference>
<evidence type="ECO:0000259" key="2">
    <source>
        <dbReference type="SMART" id="SM00597"/>
    </source>
</evidence>
<name>A0ABR1AAF1_HUSHU</name>